<feature type="compositionally biased region" description="Low complexity" evidence="1">
    <location>
        <begin position="7"/>
        <end position="17"/>
    </location>
</feature>
<protein>
    <submittedName>
        <fullName evidence="2">Uncharacterized protein</fullName>
    </submittedName>
</protein>
<feature type="region of interest" description="Disordered" evidence="1">
    <location>
        <begin position="1"/>
        <end position="37"/>
    </location>
</feature>
<dbReference type="Proteomes" id="UP000058857">
    <property type="component" value="Chromosome 1"/>
</dbReference>
<reference evidence="2 3" key="1">
    <citation type="journal article" date="2015" name="PLoS Negl. Trop. Dis.">
        <title>Distribution of Plasmids in Distinct Leptospira Pathogenic Species.</title>
        <authorList>
            <person name="Wang Y."/>
            <person name="Zhuang X."/>
            <person name="Zhong Y."/>
            <person name="Zhang C."/>
            <person name="Zhang Y."/>
            <person name="Zeng L."/>
            <person name="Zhu Y."/>
            <person name="He P."/>
            <person name="Dong K."/>
            <person name="Pal U."/>
            <person name="Guo X."/>
            <person name="Qin J."/>
        </authorList>
    </citation>
    <scope>NUCLEOTIDE SEQUENCE [LARGE SCALE GENOMIC DNA]</scope>
    <source>
        <strain evidence="2 3">56604</strain>
    </source>
</reference>
<organism evidence="2">
    <name type="scientific">Leptospira borgpetersenii serovar Ballum</name>
    <dbReference type="NCBI Taxonomy" id="280505"/>
    <lineage>
        <taxon>Bacteria</taxon>
        <taxon>Pseudomonadati</taxon>
        <taxon>Spirochaetota</taxon>
        <taxon>Spirochaetia</taxon>
        <taxon>Leptospirales</taxon>
        <taxon>Leptospiraceae</taxon>
        <taxon>Leptospira</taxon>
    </lineage>
</organism>
<evidence type="ECO:0000313" key="3">
    <source>
        <dbReference type="Proteomes" id="UP000058857"/>
    </source>
</evidence>
<feature type="compositionally biased region" description="Basic and acidic residues" evidence="1">
    <location>
        <begin position="18"/>
        <end position="29"/>
    </location>
</feature>
<gene>
    <name evidence="2" type="ORF">LBBP_03386</name>
</gene>
<proteinExistence type="predicted"/>
<dbReference type="EMBL" id="CP012029">
    <property type="protein sequence ID" value="ALO27580.1"/>
    <property type="molecule type" value="Genomic_DNA"/>
</dbReference>
<accession>A0A0S2IVA1</accession>
<evidence type="ECO:0000313" key="2">
    <source>
        <dbReference type="EMBL" id="ALO27580.1"/>
    </source>
</evidence>
<name>A0A0S2IVA1_LEPBO</name>
<dbReference type="AlphaFoldDB" id="A0A0S2IVA1"/>
<evidence type="ECO:0000256" key="1">
    <source>
        <dbReference type="SAM" id="MobiDB-lite"/>
    </source>
</evidence>
<sequence>MLLKGNSLESISPPSFSSERKKDSMERGNFHSKMNFF</sequence>